<dbReference type="Gene3D" id="1.10.1200.10">
    <property type="entry name" value="ACP-like"/>
    <property type="match status" value="1"/>
</dbReference>
<name>A0AAX0AUQ6_CLOBE</name>
<sequence>MNGRMIKMVVKSKEEIFNIVKESICEIMPELEGHEFNINEKLVDLGANSVDRADIVMTTMETLNLDIPRVELAGVNNLSGLVDKIFEKLNK</sequence>
<protein>
    <submittedName>
        <fullName evidence="2">Polyketide biosynthesis acyl carrier protein</fullName>
    </submittedName>
</protein>
<evidence type="ECO:0000313" key="3">
    <source>
        <dbReference type="Proteomes" id="UP001193748"/>
    </source>
</evidence>
<gene>
    <name evidence="2" type="ORF">B0H41_000469</name>
</gene>
<reference evidence="2" key="1">
    <citation type="submission" date="2020-05" db="EMBL/GenBank/DDBJ databases">
        <authorList>
            <person name="Brown S."/>
            <person name="Huntemann M."/>
            <person name="Clum A."/>
            <person name="Spunde A."/>
            <person name="Palaniappan K."/>
            <person name="Ritter S."/>
            <person name="Mikhailova N."/>
            <person name="Chen I.-M."/>
            <person name="Stamatis D."/>
            <person name="Reddy T."/>
            <person name="O'Malley R."/>
            <person name="Daum C."/>
            <person name="Shapiro N."/>
            <person name="Ivanova N."/>
            <person name="Kyrpides N."/>
            <person name="Woyke T."/>
        </authorList>
    </citation>
    <scope>NUCLEOTIDE SEQUENCE</scope>
    <source>
        <strain evidence="2">DJ080</strain>
    </source>
</reference>
<dbReference type="InterPro" id="IPR009081">
    <property type="entry name" value="PP-bd_ACP"/>
</dbReference>
<dbReference type="Proteomes" id="UP001193748">
    <property type="component" value="Unassembled WGS sequence"/>
</dbReference>
<dbReference type="NCBIfam" id="NF005502">
    <property type="entry name" value="PRK07117.1"/>
    <property type="match status" value="1"/>
</dbReference>
<reference evidence="2" key="2">
    <citation type="journal article" date="2022" name="Nat. Biotechnol.">
        <title>Carbon-negative production of acetone and isopropanol by gas fermentation at industrial pilot scale.</title>
        <authorList>
            <person name="Liew F.E."/>
            <person name="Nogle R."/>
            <person name="Abdalla T."/>
            <person name="Rasor B.J."/>
            <person name="Canter C."/>
            <person name="Jensen R.O."/>
            <person name="Wang L."/>
            <person name="Strutz J."/>
            <person name="Chirania P."/>
            <person name="De Tissera S."/>
            <person name="Mueller A.P."/>
            <person name="Ruan Z."/>
            <person name="Gao A."/>
            <person name="Tran L."/>
            <person name="Engle N.L."/>
            <person name="Bromley J.C."/>
            <person name="Daniell J."/>
            <person name="Conrado R."/>
            <person name="Tschaplinski T.J."/>
            <person name="Giannone R.J."/>
            <person name="Hettich R.L."/>
            <person name="Karim A.S."/>
            <person name="Simpson S.D."/>
            <person name="Brown S.D."/>
            <person name="Leang C."/>
            <person name="Jewett M.C."/>
            <person name="Kopke M."/>
        </authorList>
    </citation>
    <scope>NUCLEOTIDE SEQUENCE</scope>
    <source>
        <strain evidence="2">DJ080</strain>
    </source>
</reference>
<dbReference type="Pfam" id="PF00550">
    <property type="entry name" value="PP-binding"/>
    <property type="match status" value="1"/>
</dbReference>
<dbReference type="AlphaFoldDB" id="A0AAX0AUQ6"/>
<accession>A0AAX0AUQ6</accession>
<feature type="domain" description="Carrier" evidence="1">
    <location>
        <begin position="14"/>
        <end position="89"/>
    </location>
</feature>
<dbReference type="EMBL" id="JABSWW010000001">
    <property type="protein sequence ID" value="NRT86790.1"/>
    <property type="molecule type" value="Genomic_DNA"/>
</dbReference>
<evidence type="ECO:0000259" key="1">
    <source>
        <dbReference type="PROSITE" id="PS50075"/>
    </source>
</evidence>
<proteinExistence type="predicted"/>
<dbReference type="PROSITE" id="PS50075">
    <property type="entry name" value="CARRIER"/>
    <property type="match status" value="1"/>
</dbReference>
<organism evidence="2 3">
    <name type="scientific">Clostridium beijerinckii</name>
    <name type="common">Clostridium MP</name>
    <dbReference type="NCBI Taxonomy" id="1520"/>
    <lineage>
        <taxon>Bacteria</taxon>
        <taxon>Bacillati</taxon>
        <taxon>Bacillota</taxon>
        <taxon>Clostridia</taxon>
        <taxon>Eubacteriales</taxon>
        <taxon>Clostridiaceae</taxon>
        <taxon>Clostridium</taxon>
    </lineage>
</organism>
<dbReference type="SUPFAM" id="SSF47336">
    <property type="entry name" value="ACP-like"/>
    <property type="match status" value="1"/>
</dbReference>
<comment type="caution">
    <text evidence="2">The sequence shown here is derived from an EMBL/GenBank/DDBJ whole genome shotgun (WGS) entry which is preliminary data.</text>
</comment>
<evidence type="ECO:0000313" key="2">
    <source>
        <dbReference type="EMBL" id="NRT86790.1"/>
    </source>
</evidence>
<dbReference type="InterPro" id="IPR036736">
    <property type="entry name" value="ACP-like_sf"/>
</dbReference>